<feature type="region of interest" description="Disordered" evidence="1">
    <location>
        <begin position="1"/>
        <end position="107"/>
    </location>
</feature>
<keyword evidence="3" id="KW-1185">Reference proteome</keyword>
<dbReference type="Proteomes" id="UP000011081">
    <property type="component" value="Unassembled WGS sequence"/>
</dbReference>
<feature type="compositionally biased region" description="Basic and acidic residues" evidence="1">
    <location>
        <begin position="1"/>
        <end position="50"/>
    </location>
</feature>
<dbReference type="EMBL" id="GL877608">
    <property type="protein sequence ID" value="ELA45795.1"/>
    <property type="molecule type" value="Genomic_DNA"/>
</dbReference>
<reference evidence="3" key="1">
    <citation type="submission" date="2011-03" db="EMBL/GenBank/DDBJ databases">
        <title>The genome sequence of Vavraia culicis strain floridensis.</title>
        <authorList>
            <consortium name="The Broad Institute Genome Sequencing Platform"/>
            <person name="Cuomo C."/>
            <person name="Becnel J."/>
            <person name="Sanscrainte N."/>
            <person name="Young S.K."/>
            <person name="Zeng Q."/>
            <person name="Gargeya S."/>
            <person name="Fitzgerald M."/>
            <person name="Haas B."/>
            <person name="Abouelleil A."/>
            <person name="Alvarado L."/>
            <person name="Arachchi H.M."/>
            <person name="Berlin A."/>
            <person name="Chapman S.B."/>
            <person name="Gearin G."/>
            <person name="Goldberg J."/>
            <person name="Griggs A."/>
            <person name="Gujja S."/>
            <person name="Hansen M."/>
            <person name="Heiman D."/>
            <person name="Howarth C."/>
            <person name="Larimer J."/>
            <person name="Lui A."/>
            <person name="MacDonald P.J.P."/>
            <person name="McCowen C."/>
            <person name="Montmayeur A."/>
            <person name="Murphy C."/>
            <person name="Neiman D."/>
            <person name="Pearson M."/>
            <person name="Priest M."/>
            <person name="Roberts A."/>
            <person name="Saif S."/>
            <person name="Shea T."/>
            <person name="Sisk P."/>
            <person name="Stolte C."/>
            <person name="Sykes S."/>
            <person name="Wortman J."/>
            <person name="Nusbaum C."/>
            <person name="Birren B."/>
        </authorList>
    </citation>
    <scope>NUCLEOTIDE SEQUENCE [LARGE SCALE GENOMIC DNA]</scope>
    <source>
        <strain evidence="3">floridensis</strain>
    </source>
</reference>
<feature type="compositionally biased region" description="Polar residues" evidence="1">
    <location>
        <begin position="51"/>
        <end position="60"/>
    </location>
</feature>
<protein>
    <submittedName>
        <fullName evidence="2">Uncharacterized protein</fullName>
    </submittedName>
</protein>
<accession>L2GRR9</accession>
<sequence length="288" mass="33066">KSNKPEDASKPEIDNSIQEHEDVREYRTVKELDEEKPEKEKNEGAEEKTRSSNIDSTNTGTKKDANEEQSSKDEQSSDKEAQKEVADEKHTTLEINHTVNESDSSNKGLSDKLKDIIIAIQKMNKQTKAPQKILITFDPTTNKLTIRIMPVVQVNKEDTKLINGGIRVLNAFEQNKNILKSLFPKDMYGKIENVLIYKNKHGEYEEYWGKIKFHMNSNDEYVDETGFLRGKLVDSVEDIVDRGKITDTGFFQSKDMSDEQLRESLHVMQVLISEIARIKNKRIVDVMS</sequence>
<proteinExistence type="predicted"/>
<dbReference type="VEuPathDB" id="MicrosporidiaDB:VCUG_02718"/>
<gene>
    <name evidence="2" type="ORF">VCUG_02718</name>
</gene>
<dbReference type="GeneID" id="19880574"/>
<organism evidence="2 3">
    <name type="scientific">Vavraia culicis (isolate floridensis)</name>
    <name type="common">Microsporidian parasite</name>
    <dbReference type="NCBI Taxonomy" id="948595"/>
    <lineage>
        <taxon>Eukaryota</taxon>
        <taxon>Fungi</taxon>
        <taxon>Fungi incertae sedis</taxon>
        <taxon>Microsporidia</taxon>
        <taxon>Pleistophoridae</taxon>
        <taxon>Vavraia</taxon>
    </lineage>
</organism>
<evidence type="ECO:0000313" key="3">
    <source>
        <dbReference type="Proteomes" id="UP000011081"/>
    </source>
</evidence>
<dbReference type="OrthoDB" id="2193130at2759"/>
<feature type="compositionally biased region" description="Basic and acidic residues" evidence="1">
    <location>
        <begin position="61"/>
        <end position="92"/>
    </location>
</feature>
<dbReference type="RefSeq" id="XP_008075727.1">
    <property type="nucleotide sequence ID" value="XM_008077536.1"/>
</dbReference>
<feature type="non-terminal residue" evidence="2">
    <location>
        <position position="1"/>
    </location>
</feature>
<dbReference type="STRING" id="948595.L2GRR9"/>
<feature type="compositionally biased region" description="Polar residues" evidence="1">
    <location>
        <begin position="93"/>
        <end position="107"/>
    </location>
</feature>
<dbReference type="AlphaFoldDB" id="L2GRR9"/>
<dbReference type="InParanoid" id="L2GRR9"/>
<dbReference type="HOGENOM" id="CLU_968265_0_0_1"/>
<name>L2GRR9_VAVCU</name>
<feature type="non-terminal residue" evidence="2">
    <location>
        <position position="288"/>
    </location>
</feature>
<evidence type="ECO:0000313" key="2">
    <source>
        <dbReference type="EMBL" id="ELA45795.1"/>
    </source>
</evidence>
<evidence type="ECO:0000256" key="1">
    <source>
        <dbReference type="SAM" id="MobiDB-lite"/>
    </source>
</evidence>